<reference evidence="3 4" key="1">
    <citation type="submission" date="2019-09" db="EMBL/GenBank/DDBJ databases">
        <title>Arthrobacter zafarii sp. nov., a moderately thermotolerant and halotolerant actinobacterium isolated from Cholistan desert soil of Pakistan.</title>
        <authorList>
            <person name="Amin A."/>
            <person name="Ahmed I."/>
            <person name="Khalid N."/>
            <person name="Schumann P."/>
            <person name="Busse H.J."/>
            <person name="Khan I.U."/>
            <person name="Li S."/>
            <person name="Li W.J."/>
        </authorList>
    </citation>
    <scope>NUCLEOTIDE SEQUENCE [LARGE SCALE GENOMIC DNA]</scope>
    <source>
        <strain evidence="3 4">NCCP-1664</strain>
    </source>
</reference>
<keyword evidence="4" id="KW-1185">Reference proteome</keyword>
<dbReference type="CDD" id="cd03392">
    <property type="entry name" value="PAP2_like_2"/>
    <property type="match status" value="1"/>
</dbReference>
<dbReference type="SMART" id="SM00014">
    <property type="entry name" value="acidPPc"/>
    <property type="match status" value="1"/>
</dbReference>
<dbReference type="EMBL" id="BKDJ01000005">
    <property type="protein sequence ID" value="GER22823.1"/>
    <property type="molecule type" value="Genomic_DNA"/>
</dbReference>
<feature type="transmembrane region" description="Helical" evidence="1">
    <location>
        <begin position="186"/>
        <end position="205"/>
    </location>
</feature>
<keyword evidence="1" id="KW-0812">Transmembrane</keyword>
<evidence type="ECO:0000256" key="1">
    <source>
        <dbReference type="SAM" id="Phobius"/>
    </source>
</evidence>
<feature type="domain" description="Phosphatidic acid phosphatase type 2/haloperoxidase" evidence="2">
    <location>
        <begin position="115"/>
        <end position="229"/>
    </location>
</feature>
<proteinExistence type="predicted"/>
<dbReference type="Gene3D" id="1.20.144.10">
    <property type="entry name" value="Phosphatidic acid phosphatase type 2/haloperoxidase"/>
    <property type="match status" value="1"/>
</dbReference>
<feature type="transmembrane region" description="Helical" evidence="1">
    <location>
        <begin position="217"/>
        <end position="235"/>
    </location>
</feature>
<keyword evidence="1" id="KW-1133">Transmembrane helix</keyword>
<dbReference type="SUPFAM" id="SSF48317">
    <property type="entry name" value="Acid phosphatase/Vanadium-dependent haloperoxidase"/>
    <property type="match status" value="1"/>
</dbReference>
<protein>
    <submittedName>
        <fullName evidence="3">Phosphatase PAP2 family protein</fullName>
    </submittedName>
</protein>
<keyword evidence="1" id="KW-0472">Membrane</keyword>
<organism evidence="3 4">
    <name type="scientific">Zafaria cholistanensis</name>
    <dbReference type="NCBI Taxonomy" id="1682741"/>
    <lineage>
        <taxon>Bacteria</taxon>
        <taxon>Bacillati</taxon>
        <taxon>Actinomycetota</taxon>
        <taxon>Actinomycetes</taxon>
        <taxon>Micrococcales</taxon>
        <taxon>Micrococcaceae</taxon>
        <taxon>Zafaria</taxon>
    </lineage>
</organism>
<dbReference type="InterPro" id="IPR036938">
    <property type="entry name" value="PAP2/HPO_sf"/>
</dbReference>
<comment type="caution">
    <text evidence="3">The sequence shown here is derived from an EMBL/GenBank/DDBJ whole genome shotgun (WGS) entry which is preliminary data.</text>
</comment>
<dbReference type="Proteomes" id="UP000325307">
    <property type="component" value="Unassembled WGS sequence"/>
</dbReference>
<evidence type="ECO:0000313" key="3">
    <source>
        <dbReference type="EMBL" id="GER22823.1"/>
    </source>
</evidence>
<gene>
    <name evidence="3" type="ORF">NCCP1664_13200</name>
</gene>
<accession>A0A5A7NPK2</accession>
<dbReference type="InterPro" id="IPR000326">
    <property type="entry name" value="PAP2/HPO"/>
</dbReference>
<dbReference type="PANTHER" id="PTHR14969">
    <property type="entry name" value="SPHINGOSINE-1-PHOSPHATE PHOSPHOHYDROLASE"/>
    <property type="match status" value="1"/>
</dbReference>
<evidence type="ECO:0000259" key="2">
    <source>
        <dbReference type="SMART" id="SM00014"/>
    </source>
</evidence>
<feature type="transmembrane region" description="Helical" evidence="1">
    <location>
        <begin position="115"/>
        <end position="132"/>
    </location>
</feature>
<name>A0A5A7NPK2_9MICC</name>
<feature type="transmembrane region" description="Helical" evidence="1">
    <location>
        <begin position="88"/>
        <end position="108"/>
    </location>
</feature>
<evidence type="ECO:0000313" key="4">
    <source>
        <dbReference type="Proteomes" id="UP000325307"/>
    </source>
</evidence>
<dbReference type="AlphaFoldDB" id="A0A5A7NPK2"/>
<dbReference type="Pfam" id="PF01569">
    <property type="entry name" value="PAP2"/>
    <property type="match status" value="1"/>
</dbReference>
<sequence>MPLMNPLPAPLRRLVAALAPRMGPYAAMWATLAVGVTAVLALTALAAEIYEDVTESAGVSGLDLPILGLMMAGRTPELAAAGTAFTNLGGRVGSTLIALAALVVLSLVSRSWRPTILLAAAAGGSLLMTVVGKDVTGRTRPDTAMAVPPFETSPSFPSGHTLNTTAIMMVVAYLACLLVRRAWVRTAVILACGAFVLGMGLSRVFLGHHWFTDVLAAWALGLAWAAMVILAHRVFHTMRQVRAKAGIDDGGGR</sequence>
<dbReference type="PANTHER" id="PTHR14969:SF13">
    <property type="entry name" value="AT30094P"/>
    <property type="match status" value="1"/>
</dbReference>
<feature type="transmembrane region" description="Helical" evidence="1">
    <location>
        <begin position="160"/>
        <end position="179"/>
    </location>
</feature>
<dbReference type="OrthoDB" id="5289372at2"/>